<dbReference type="Pfam" id="PF24618">
    <property type="entry name" value="LTN1_E3_ligase_5th"/>
    <property type="match status" value="1"/>
</dbReference>
<dbReference type="GO" id="GO:1990112">
    <property type="term" value="C:RQC complex"/>
    <property type="evidence" value="ECO:0007669"/>
    <property type="project" value="UniProtKB-UniRule"/>
</dbReference>
<dbReference type="InterPro" id="IPR039795">
    <property type="entry name" value="LTN1/Rkr1"/>
</dbReference>
<dbReference type="Pfam" id="PF13639">
    <property type="entry name" value="zf-RING_2"/>
    <property type="match status" value="1"/>
</dbReference>
<evidence type="ECO:0000256" key="14">
    <source>
        <dbReference type="ARBA" id="ARBA00032366"/>
    </source>
</evidence>
<dbReference type="GO" id="GO:0005829">
    <property type="term" value="C:cytosol"/>
    <property type="evidence" value="ECO:0007669"/>
    <property type="project" value="UniProtKB-SubCell"/>
</dbReference>
<comment type="subcellular location">
    <subcellularLocation>
        <location evidence="2">Cytoplasm</location>
        <location evidence="2">Cytosol</location>
    </subcellularLocation>
</comment>
<dbReference type="InterPro" id="IPR039804">
    <property type="entry name" value="RING-CH-C4HC3_LTN1"/>
</dbReference>
<comment type="function">
    <text evidence="15">E3 ubiquitin-protein ligase. Component of the ribosome quality control complex (RQC), a ribosome-associated complex that mediates ubiquitination and extraction of incompletely synthesized nascent chains for proteasomal degradation. Ubiquitination leads to vcp/p97 recruitment for extraction and degradation of the incomplete translation product.</text>
</comment>
<evidence type="ECO:0000313" key="20">
    <source>
        <dbReference type="EMBL" id="TKR92114.1"/>
    </source>
</evidence>
<reference evidence="20" key="2">
    <citation type="journal article" date="2015" name="Genome Biol.">
        <title>Comparative genomics of Steinernema reveals deeply conserved gene regulatory networks.</title>
        <authorList>
            <person name="Dillman A.R."/>
            <person name="Macchietto M."/>
            <person name="Porter C.F."/>
            <person name="Rogers A."/>
            <person name="Williams B."/>
            <person name="Antoshechkin I."/>
            <person name="Lee M.M."/>
            <person name="Goodwin Z."/>
            <person name="Lu X."/>
            <person name="Lewis E.E."/>
            <person name="Goodrich-Blair H."/>
            <person name="Stock S.P."/>
            <person name="Adams B.J."/>
            <person name="Sternberg P.W."/>
            <person name="Mortazavi A."/>
        </authorList>
    </citation>
    <scope>NUCLEOTIDE SEQUENCE [LARGE SCALE GENOMIC DNA]</scope>
    <source>
        <strain evidence="20">ALL</strain>
    </source>
</reference>
<reference evidence="20" key="1">
    <citation type="submission" date="2013-11" db="EMBL/GenBank/DDBJ databases">
        <authorList>
            <person name="Sternberg P."/>
            <person name="Dillman A."/>
            <person name="Macchietto M."/>
        </authorList>
    </citation>
    <scope>NUCLEOTIDE SEQUENCE</scope>
    <source>
        <strain evidence="20">ALL</strain>
    </source>
</reference>
<dbReference type="GO" id="GO:0072344">
    <property type="term" value="P:rescue of stalled ribosome"/>
    <property type="evidence" value="ECO:0007669"/>
    <property type="project" value="UniProtKB-UniRule"/>
</dbReference>
<dbReference type="AlphaFoldDB" id="A0A4U5P8C8"/>
<dbReference type="EC" id="2.3.2.27" evidence="5 18"/>
<comment type="catalytic activity">
    <reaction evidence="1 18">
        <text>S-ubiquitinyl-[E2 ubiquitin-conjugating enzyme]-L-cysteine + [acceptor protein]-L-lysine = [E2 ubiquitin-conjugating enzyme]-L-cysteine + N(6)-ubiquitinyl-[acceptor protein]-L-lysine.</text>
        <dbReference type="EC" id="2.3.2.27"/>
    </reaction>
</comment>
<comment type="similarity">
    <text evidence="4 18">Belongs to the LTN1 family.</text>
</comment>
<name>A0A4U5P8C8_STECR</name>
<dbReference type="Pfam" id="PF23009">
    <property type="entry name" value="UBC_like"/>
    <property type="match status" value="1"/>
</dbReference>
<dbReference type="InterPro" id="IPR013083">
    <property type="entry name" value="Znf_RING/FYVE/PHD"/>
</dbReference>
<dbReference type="Pfam" id="PF22999">
    <property type="entry name" value="LTN1_E3_ligase_6th"/>
    <property type="match status" value="1"/>
</dbReference>
<dbReference type="Gene3D" id="3.30.40.10">
    <property type="entry name" value="Zinc/RING finger domain, C3HC4 (zinc finger)"/>
    <property type="match status" value="1"/>
</dbReference>
<evidence type="ECO:0000256" key="5">
    <source>
        <dbReference type="ARBA" id="ARBA00012483"/>
    </source>
</evidence>
<dbReference type="UniPathway" id="UPA00143"/>
<gene>
    <name evidence="20" type="ORF">L596_006828</name>
</gene>
<dbReference type="OrthoDB" id="6108at2759"/>
<evidence type="ECO:0000256" key="15">
    <source>
        <dbReference type="ARBA" id="ARBA00053497"/>
    </source>
</evidence>
<evidence type="ECO:0000256" key="11">
    <source>
        <dbReference type="ARBA" id="ARBA00022771"/>
    </source>
</evidence>
<dbReference type="CDD" id="cd16491">
    <property type="entry name" value="RING-CH-C4HC3_LTN1"/>
    <property type="match status" value="1"/>
</dbReference>
<evidence type="ECO:0000256" key="6">
    <source>
        <dbReference type="ARBA" id="ARBA00017157"/>
    </source>
</evidence>
<dbReference type="GO" id="GO:0008270">
    <property type="term" value="F:zinc ion binding"/>
    <property type="evidence" value="ECO:0007669"/>
    <property type="project" value="UniProtKB-KW"/>
</dbReference>
<dbReference type="PANTHER" id="PTHR12389:SF0">
    <property type="entry name" value="E3 UBIQUITIN-PROTEIN LIGASE LISTERIN"/>
    <property type="match status" value="1"/>
</dbReference>
<feature type="domain" description="RING-type" evidence="19">
    <location>
        <begin position="604"/>
        <end position="651"/>
    </location>
</feature>
<keyword evidence="9 18" id="KW-0479">Metal-binding</keyword>
<dbReference type="GO" id="GO:0043023">
    <property type="term" value="F:ribosomal large subunit binding"/>
    <property type="evidence" value="ECO:0007669"/>
    <property type="project" value="TreeGrafter"/>
</dbReference>
<dbReference type="EMBL" id="AZBU02000002">
    <property type="protein sequence ID" value="TKR92114.1"/>
    <property type="molecule type" value="Genomic_DNA"/>
</dbReference>
<dbReference type="PANTHER" id="PTHR12389">
    <property type="entry name" value="ZINC FINGER PROTEIN 294"/>
    <property type="match status" value="1"/>
</dbReference>
<reference evidence="20" key="3">
    <citation type="journal article" date="2019" name="G3 (Bethesda)">
        <title>Hybrid Assembly of the Genome of the Entomopathogenic Nematode Steinernema carpocapsae Identifies the X-Chromosome.</title>
        <authorList>
            <person name="Serra L."/>
            <person name="Macchietto M."/>
            <person name="Macias-Munoz A."/>
            <person name="McGill C.J."/>
            <person name="Rodriguez I.M."/>
            <person name="Rodriguez B."/>
            <person name="Murad R."/>
            <person name="Mortazavi A."/>
        </authorList>
    </citation>
    <scope>NUCLEOTIDE SEQUENCE</scope>
    <source>
        <strain evidence="20">ALL</strain>
    </source>
</reference>
<evidence type="ECO:0000256" key="17">
    <source>
        <dbReference type="PROSITE-ProRule" id="PRU00175"/>
    </source>
</evidence>
<evidence type="ECO:0000256" key="10">
    <source>
        <dbReference type="ARBA" id="ARBA00022737"/>
    </source>
</evidence>
<dbReference type="SUPFAM" id="SSF57850">
    <property type="entry name" value="RING/U-box"/>
    <property type="match status" value="1"/>
</dbReference>
<dbReference type="GO" id="GO:0061630">
    <property type="term" value="F:ubiquitin protein ligase activity"/>
    <property type="evidence" value="ECO:0007669"/>
    <property type="project" value="UniProtKB-UniRule"/>
</dbReference>
<dbReference type="InterPro" id="IPR001841">
    <property type="entry name" value="Znf_RING"/>
</dbReference>
<proteinExistence type="inferred from homology"/>
<dbReference type="PROSITE" id="PS50089">
    <property type="entry name" value="ZF_RING_2"/>
    <property type="match status" value="1"/>
</dbReference>
<dbReference type="InterPro" id="IPR056241">
    <property type="entry name" value="LTN1_HEAT_5th"/>
</dbReference>
<sequence>MSLDGFKDTFKMNMINKLPASSALLERFLPTLDNDDKATQNEFLSCPASPTSLFVKILPCCDKKFGFISAEYLANRIGSEQNLEMKMELVKAFIEYIEDPSTSEVEAYIPKNITSFVSSDLPQESNLFSFVQERSPGREAEKCNIKTCIFLRQFASLIPKFNELSADSRDFVNCGVVTAIDAISSAELEEEDWMYDLIAMFVTRVYNELIMQSRKHAEGSEEWQSICNEWNEFIFPTCNPSIVKYFLSKSGVETGRKVSYLTSEIARTICLLPKELFPELILDQCLDPVLDQLGYPEQLQNILNPALKIISGSASPPDVQLASVHILTSMIPAMFEHENKEYFALEKKGDVRKATFMLPYILKNLLNNRSERNEKSISPGVLVWDALVDYALLLDVESKFLFGRALEAVNHLDGTLKLLLTCIYAKLPDVPRSEAMFTDKPPVENLDFDHYFCNLFYRTISAVPADVRDWALGLNKKHYNIVSTFNKQYISPVLCRKELRNLAEAAAEEKSETLKIKVMPVIRQVSAEYKLEDSSMVLLMTLPEDYPLSLPKVEYERQMLSPEMRKKWLLRLVAFMTHQNGTMWDGLNQWRRSIDDHMNGVEECIICFSTVSADNFQLPKIRCKPCSKKFHGSCLYKWFESRDTPTCPHCRAEFL</sequence>
<evidence type="ECO:0000256" key="8">
    <source>
        <dbReference type="ARBA" id="ARBA00022679"/>
    </source>
</evidence>
<evidence type="ECO:0000256" key="12">
    <source>
        <dbReference type="ARBA" id="ARBA00022786"/>
    </source>
</evidence>
<evidence type="ECO:0000256" key="13">
    <source>
        <dbReference type="ARBA" id="ARBA00022833"/>
    </source>
</evidence>
<keyword evidence="13 18" id="KW-0862">Zinc</keyword>
<evidence type="ECO:0000256" key="4">
    <source>
        <dbReference type="ARBA" id="ARBA00007997"/>
    </source>
</evidence>
<comment type="pathway">
    <text evidence="3 18">Protein modification; protein ubiquitination.</text>
</comment>
<dbReference type="FunFam" id="3.30.40.10:FF:000038">
    <property type="entry name" value="E3 ubiquitin-protein ligase listerin"/>
    <property type="match status" value="1"/>
</dbReference>
<organism evidence="20">
    <name type="scientific">Steinernema carpocapsae</name>
    <name type="common">Entomopathogenic nematode</name>
    <dbReference type="NCBI Taxonomy" id="34508"/>
    <lineage>
        <taxon>Eukaryota</taxon>
        <taxon>Metazoa</taxon>
        <taxon>Ecdysozoa</taxon>
        <taxon>Nematoda</taxon>
        <taxon>Chromadorea</taxon>
        <taxon>Rhabditida</taxon>
        <taxon>Tylenchina</taxon>
        <taxon>Panagrolaimomorpha</taxon>
        <taxon>Strongyloidoidea</taxon>
        <taxon>Steinernematidae</taxon>
        <taxon>Steinernema</taxon>
    </lineage>
</organism>
<evidence type="ECO:0000256" key="18">
    <source>
        <dbReference type="RuleBase" id="RU367090"/>
    </source>
</evidence>
<evidence type="ECO:0000256" key="3">
    <source>
        <dbReference type="ARBA" id="ARBA00004906"/>
    </source>
</evidence>
<accession>A0A4U5P8C8</accession>
<dbReference type="GO" id="GO:0016567">
    <property type="term" value="P:protein ubiquitination"/>
    <property type="evidence" value="ECO:0007669"/>
    <property type="project" value="UniProtKB-UniPathway"/>
</dbReference>
<dbReference type="InterPro" id="IPR054478">
    <property type="entry name" value="LTN1_UBC"/>
</dbReference>
<keyword evidence="11 17" id="KW-0863">Zinc-finger</keyword>
<keyword evidence="12 18" id="KW-0833">Ubl conjugation pathway</keyword>
<dbReference type="InterPro" id="IPR054477">
    <property type="entry name" value="LTN1_E3_ligase_6th"/>
</dbReference>
<protein>
    <recommendedName>
        <fullName evidence="6 18">E3 ubiquitin-protein ligase listerin</fullName>
        <ecNumber evidence="5 18">2.3.2.27</ecNumber>
    </recommendedName>
    <alternativeName>
        <fullName evidence="14 18">RING-type E3 ubiquitin transferase listerin</fullName>
    </alternativeName>
</protein>
<dbReference type="GO" id="GO:1990116">
    <property type="term" value="P:ribosome-associated ubiquitin-dependent protein catabolic process"/>
    <property type="evidence" value="ECO:0007669"/>
    <property type="project" value="UniProtKB-UniRule"/>
</dbReference>
<keyword evidence="7" id="KW-0963">Cytoplasm</keyword>
<evidence type="ECO:0000256" key="1">
    <source>
        <dbReference type="ARBA" id="ARBA00000900"/>
    </source>
</evidence>
<comment type="subunit">
    <text evidence="16">Component of the ribosome quality control complex (RQC), composed of at least the E3 ubiquitin ligase ltn1 and nemf. The complex probably also contains tcf25 as well as vcp/p97 and its ubiquitin-binding cofactors. RQC forms a stable complex with 60S ribosomal subunits.</text>
</comment>
<comment type="caution">
    <text evidence="20">The sequence shown here is derived from an EMBL/GenBank/DDBJ whole genome shotgun (WGS) entry which is preliminary data.</text>
</comment>
<keyword evidence="8 18" id="KW-0808">Transferase</keyword>
<evidence type="ECO:0000256" key="7">
    <source>
        <dbReference type="ARBA" id="ARBA00022490"/>
    </source>
</evidence>
<dbReference type="STRING" id="34508.A0A4U5P8C8"/>
<evidence type="ECO:0000256" key="16">
    <source>
        <dbReference type="ARBA" id="ARBA00065062"/>
    </source>
</evidence>
<keyword evidence="10" id="KW-0677">Repeat</keyword>
<evidence type="ECO:0000259" key="19">
    <source>
        <dbReference type="PROSITE" id="PS50089"/>
    </source>
</evidence>
<evidence type="ECO:0000256" key="2">
    <source>
        <dbReference type="ARBA" id="ARBA00004514"/>
    </source>
</evidence>
<evidence type="ECO:0000256" key="9">
    <source>
        <dbReference type="ARBA" id="ARBA00022723"/>
    </source>
</evidence>